<proteinExistence type="predicted"/>
<feature type="domain" description="Polymerase nucleotidyl transferase" evidence="1">
    <location>
        <begin position="41"/>
        <end position="87"/>
    </location>
</feature>
<dbReference type="EMBL" id="DTCK01000041">
    <property type="protein sequence ID" value="HGQ36466.1"/>
    <property type="molecule type" value="Genomic_DNA"/>
</dbReference>
<dbReference type="InterPro" id="IPR009185">
    <property type="entry name" value="Nucleotidl_trans"/>
</dbReference>
<dbReference type="PIRSF" id="PIRSF005928">
    <property type="entry name" value="Nucleotidltrnsf"/>
    <property type="match status" value="1"/>
</dbReference>
<dbReference type="SUPFAM" id="SSF81301">
    <property type="entry name" value="Nucleotidyltransferase"/>
    <property type="match status" value="1"/>
</dbReference>
<dbReference type="InterPro" id="IPR002934">
    <property type="entry name" value="Polymerase_NTP_transf_dom"/>
</dbReference>
<dbReference type="EMBL" id="DTBD01000009">
    <property type="protein sequence ID" value="HGQ63898.1"/>
    <property type="molecule type" value="Genomic_DNA"/>
</dbReference>
<sequence>MDSYAVEVIYTQERWNLLEEKRAKGLNIINTLNKCGFIVTIMHGSVARGDITRNSDVDVTLLHPHSISLVKLCLEENGYTVYDIRIVQPTPKHTPKVYIYLDPFEEQCVSLPLAKLDPIEIEYYKFSGFITKEDILVKKRVRGVNKKLRFVIPTEKGHIEMPTVGNEGYVSKLLGVSVDVVKDRVEALTKRMEEGRSGLFIEVSVPVFEEIENFIEKLCRENTAFRRAVIRHGLCV</sequence>
<evidence type="ECO:0000259" key="1">
    <source>
        <dbReference type="Pfam" id="PF01909"/>
    </source>
</evidence>
<evidence type="ECO:0000313" key="3">
    <source>
        <dbReference type="EMBL" id="HGQ63898.1"/>
    </source>
</evidence>
<gene>
    <name evidence="3" type="ORF">ENU08_01465</name>
    <name evidence="2" type="ORF">ENU41_07325</name>
</gene>
<accession>A0A7C4JIR4</accession>
<protein>
    <submittedName>
        <fullName evidence="3">DNA polymerase subunit beta</fullName>
    </submittedName>
</protein>
<comment type="caution">
    <text evidence="3">The sequence shown here is derived from an EMBL/GenBank/DDBJ whole genome shotgun (WGS) entry which is preliminary data.</text>
</comment>
<organism evidence="3">
    <name type="scientific">Ignisphaera aggregans</name>
    <dbReference type="NCBI Taxonomy" id="334771"/>
    <lineage>
        <taxon>Archaea</taxon>
        <taxon>Thermoproteota</taxon>
        <taxon>Thermoprotei</taxon>
        <taxon>Desulfurococcales</taxon>
        <taxon>Desulfurococcaceae</taxon>
        <taxon>Ignisphaera</taxon>
    </lineage>
</organism>
<dbReference type="AlphaFoldDB" id="A0A7C4JIR4"/>
<evidence type="ECO:0000313" key="2">
    <source>
        <dbReference type="EMBL" id="HGQ36466.1"/>
    </source>
</evidence>
<dbReference type="InterPro" id="IPR043519">
    <property type="entry name" value="NT_sf"/>
</dbReference>
<reference evidence="3" key="1">
    <citation type="journal article" date="2020" name="mSystems">
        <title>Genome- and Community-Level Interaction Insights into Carbon Utilization and Element Cycling Functions of Hydrothermarchaeota in Hydrothermal Sediment.</title>
        <authorList>
            <person name="Zhou Z."/>
            <person name="Liu Y."/>
            <person name="Xu W."/>
            <person name="Pan J."/>
            <person name="Luo Z.H."/>
            <person name="Li M."/>
        </authorList>
    </citation>
    <scope>NUCLEOTIDE SEQUENCE [LARGE SCALE GENOMIC DNA]</scope>
    <source>
        <strain evidence="3">SpSt-637</strain>
        <strain evidence="2">SpSt-667</strain>
    </source>
</reference>
<dbReference type="GO" id="GO:0016779">
    <property type="term" value="F:nucleotidyltransferase activity"/>
    <property type="evidence" value="ECO:0007669"/>
    <property type="project" value="InterPro"/>
</dbReference>
<dbReference type="Pfam" id="PF01909">
    <property type="entry name" value="NTP_transf_2"/>
    <property type="match status" value="1"/>
</dbReference>
<name>A0A7C4JIR4_9CREN</name>